<sequence length="166" mass="19555">MWPFVQMCKIAGELLTENGMTMFTSVPKRFRSLECIDIYSLVDFERIANKNLIEFLEPLAKMGAAHIESCEHCRQQAFFCQICMDPKDLLFPFQLERCYRCDSCGSLSHKNVTEWLQNVYLLRLMIQNWTFRVKNVNGFDRKSSDCKEQQHQLVNRNKKERIAANT</sequence>
<accession>A0ACB0YLR7</accession>
<comment type="caution">
    <text evidence="1">The sequence shown here is derived from an EMBL/GenBank/DDBJ whole genome shotgun (WGS) entry which is preliminary data.</text>
</comment>
<gene>
    <name evidence="1" type="ORF">MENTE1834_LOCUS13725</name>
</gene>
<evidence type="ECO:0000313" key="2">
    <source>
        <dbReference type="Proteomes" id="UP001497535"/>
    </source>
</evidence>
<proteinExistence type="predicted"/>
<protein>
    <submittedName>
        <fullName evidence="1">Uncharacterized protein</fullName>
    </submittedName>
</protein>
<dbReference type="Proteomes" id="UP001497535">
    <property type="component" value="Unassembled WGS sequence"/>
</dbReference>
<reference evidence="1" key="1">
    <citation type="submission" date="2023-11" db="EMBL/GenBank/DDBJ databases">
        <authorList>
            <person name="Poullet M."/>
        </authorList>
    </citation>
    <scope>NUCLEOTIDE SEQUENCE</scope>
    <source>
        <strain evidence="1">E1834</strain>
    </source>
</reference>
<name>A0ACB0YLR7_MELEN</name>
<dbReference type="EMBL" id="CAVMJV010000014">
    <property type="protein sequence ID" value="CAK5051860.1"/>
    <property type="molecule type" value="Genomic_DNA"/>
</dbReference>
<keyword evidence="2" id="KW-1185">Reference proteome</keyword>
<evidence type="ECO:0000313" key="1">
    <source>
        <dbReference type="EMBL" id="CAK5051860.1"/>
    </source>
</evidence>
<organism evidence="1 2">
    <name type="scientific">Meloidogyne enterolobii</name>
    <name type="common">Root-knot nematode worm</name>
    <name type="synonym">Meloidogyne mayaguensis</name>
    <dbReference type="NCBI Taxonomy" id="390850"/>
    <lineage>
        <taxon>Eukaryota</taxon>
        <taxon>Metazoa</taxon>
        <taxon>Ecdysozoa</taxon>
        <taxon>Nematoda</taxon>
        <taxon>Chromadorea</taxon>
        <taxon>Rhabditida</taxon>
        <taxon>Tylenchina</taxon>
        <taxon>Tylenchomorpha</taxon>
        <taxon>Tylenchoidea</taxon>
        <taxon>Meloidogynidae</taxon>
        <taxon>Meloidogyninae</taxon>
        <taxon>Meloidogyne</taxon>
    </lineage>
</organism>